<dbReference type="RefSeq" id="WP_209556619.1">
    <property type="nucleotide sequence ID" value="NZ_JAEDXU010000002.1"/>
</dbReference>
<dbReference type="InterPro" id="IPR016161">
    <property type="entry name" value="Ald_DH/histidinol_DH"/>
</dbReference>
<reference evidence="3 4" key="1">
    <citation type="submission" date="2020-12" db="EMBL/GenBank/DDBJ databases">
        <title>Vagococcus allomyrinae sp. nov. and Enterococcus lavae sp. nov., isolated from the larvae of Allomyrina dichotoma.</title>
        <authorList>
            <person name="Lee S.D."/>
        </authorList>
    </citation>
    <scope>NUCLEOTIDE SEQUENCE [LARGE SCALE GENOMIC DNA]</scope>
    <source>
        <strain evidence="3 4">BWM-S5</strain>
    </source>
</reference>
<evidence type="ECO:0000256" key="1">
    <source>
        <dbReference type="ARBA" id="ARBA00023002"/>
    </source>
</evidence>
<proteinExistence type="predicted"/>
<sequence>MYKVDNDLLSIQEARICIERAREAAVELLSFSQQELDDIVEQISTSIEAFSDRLAEQAVEETGYGCLKDKKIKNRFICSYLPKKLRNERYVGVLKEDQLNKTMDIGIPIGPIVCIPPATSPTATTIHNVLIAIKAGNPIIVAPHPRAKLVIQQTVELLCKAGAEAGLPEGTIQCMQMVSLSGTKELIDHEDSALTIITGVPKLLPIAKNAAKPFIYGGSGNGPVFLERSCDVKQAVTDIIASRTFDHGIVSAAEQSIVVDGPILNHVKEEFTKQGTYFIDRQEAAALEKILFDHDQTVNAEAVGISAVSLAKLAGLTVPKETKLLIYEQEYVSDSNPFTQELLCPVVALYVEEDWQHACEKCIELLVENGKSHTLVIHSKDEAVIREFALKKPVSRVLVNTPSTFGGMGATTNLFPSMTLGSVALGNDEASDNISPRHLTHIRKVGYGVRMISDCLDQPSNQMTQALTKNEENTDFDEIGAVIRRMIEIME</sequence>
<dbReference type="InterPro" id="IPR016162">
    <property type="entry name" value="Ald_DH_N"/>
</dbReference>
<name>A0ABS4CIL1_9ENTE</name>
<keyword evidence="1" id="KW-0560">Oxidoreductase</keyword>
<dbReference type="EMBL" id="JAEDXU010000002">
    <property type="protein sequence ID" value="MBP1045835.1"/>
    <property type="molecule type" value="Genomic_DNA"/>
</dbReference>
<evidence type="ECO:0000313" key="4">
    <source>
        <dbReference type="Proteomes" id="UP000673375"/>
    </source>
</evidence>
<dbReference type="SUPFAM" id="SSF53720">
    <property type="entry name" value="ALDH-like"/>
    <property type="match status" value="1"/>
</dbReference>
<dbReference type="PANTHER" id="PTHR11699">
    <property type="entry name" value="ALDEHYDE DEHYDROGENASE-RELATED"/>
    <property type="match status" value="1"/>
</dbReference>
<dbReference type="InterPro" id="IPR016163">
    <property type="entry name" value="Ald_DH_C"/>
</dbReference>
<keyword evidence="4" id="KW-1185">Reference proteome</keyword>
<organism evidence="3 4">
    <name type="scientific">Enterococcus larvae</name>
    <dbReference type="NCBI Taxonomy" id="2794352"/>
    <lineage>
        <taxon>Bacteria</taxon>
        <taxon>Bacillati</taxon>
        <taxon>Bacillota</taxon>
        <taxon>Bacilli</taxon>
        <taxon>Lactobacillales</taxon>
        <taxon>Enterococcaceae</taxon>
        <taxon>Enterococcus</taxon>
    </lineage>
</organism>
<dbReference type="Gene3D" id="3.40.309.10">
    <property type="entry name" value="Aldehyde Dehydrogenase, Chain A, domain 2"/>
    <property type="match status" value="1"/>
</dbReference>
<comment type="caution">
    <text evidence="3">The sequence shown here is derived from an EMBL/GenBank/DDBJ whole genome shotgun (WGS) entry which is preliminary data.</text>
</comment>
<dbReference type="CDD" id="cd07122">
    <property type="entry name" value="ALDH_F20_ACDH"/>
    <property type="match status" value="1"/>
</dbReference>
<accession>A0ABS4CIL1</accession>
<dbReference type="Gene3D" id="3.40.605.10">
    <property type="entry name" value="Aldehyde Dehydrogenase, Chain A, domain 1"/>
    <property type="match status" value="1"/>
</dbReference>
<dbReference type="Pfam" id="PF00171">
    <property type="entry name" value="Aldedh"/>
    <property type="match status" value="1"/>
</dbReference>
<evidence type="ECO:0000313" key="3">
    <source>
        <dbReference type="EMBL" id="MBP1045835.1"/>
    </source>
</evidence>
<gene>
    <name evidence="3" type="ORF">I6N96_06045</name>
</gene>
<evidence type="ECO:0000259" key="2">
    <source>
        <dbReference type="Pfam" id="PF00171"/>
    </source>
</evidence>
<feature type="domain" description="Aldehyde dehydrogenase" evidence="2">
    <location>
        <begin position="13"/>
        <end position="274"/>
    </location>
</feature>
<dbReference type="InterPro" id="IPR015590">
    <property type="entry name" value="Aldehyde_DH_dom"/>
</dbReference>
<protein>
    <submittedName>
        <fullName evidence="3">Aldehyde dehydrogenase family protein</fullName>
    </submittedName>
</protein>
<dbReference type="Proteomes" id="UP000673375">
    <property type="component" value="Unassembled WGS sequence"/>
</dbReference>